<keyword evidence="7" id="KW-0732">Signal</keyword>
<dbReference type="OrthoDB" id="4362982at2759"/>
<keyword evidence="4 6" id="KW-0472">Membrane</keyword>
<evidence type="ECO:0000256" key="3">
    <source>
        <dbReference type="ARBA" id="ARBA00022989"/>
    </source>
</evidence>
<dbReference type="GO" id="GO:0016020">
    <property type="term" value="C:membrane"/>
    <property type="evidence" value="ECO:0007669"/>
    <property type="project" value="UniProtKB-SubCell"/>
</dbReference>
<dbReference type="GO" id="GO:0071944">
    <property type="term" value="C:cell periphery"/>
    <property type="evidence" value="ECO:0007669"/>
    <property type="project" value="UniProtKB-ARBA"/>
</dbReference>
<feature type="region of interest" description="Disordered" evidence="5">
    <location>
        <begin position="109"/>
        <end position="145"/>
    </location>
</feature>
<name>A0A9W9HI48_9EURO</name>
<accession>A0A9W9HI48</accession>
<dbReference type="PANTHER" id="PTHR15549:SF26">
    <property type="entry name" value="AXIAL BUDDING PATTERN PROTEIN 2-RELATED"/>
    <property type="match status" value="1"/>
</dbReference>
<comment type="caution">
    <text evidence="8">The sequence shown here is derived from an EMBL/GenBank/DDBJ whole genome shotgun (WGS) entry which is preliminary data.</text>
</comment>
<keyword evidence="9" id="KW-1185">Reference proteome</keyword>
<dbReference type="RefSeq" id="XP_056526366.1">
    <property type="nucleotide sequence ID" value="XM_056661200.1"/>
</dbReference>
<proteinExistence type="predicted"/>
<evidence type="ECO:0000256" key="5">
    <source>
        <dbReference type="SAM" id="MobiDB-lite"/>
    </source>
</evidence>
<evidence type="ECO:0008006" key="10">
    <source>
        <dbReference type="Google" id="ProtNLM"/>
    </source>
</evidence>
<dbReference type="AlphaFoldDB" id="A0A9W9HI48"/>
<evidence type="ECO:0000256" key="2">
    <source>
        <dbReference type="ARBA" id="ARBA00022692"/>
    </source>
</evidence>
<evidence type="ECO:0000313" key="8">
    <source>
        <dbReference type="EMBL" id="KAJ5145892.1"/>
    </source>
</evidence>
<dbReference type="GeneID" id="81400370"/>
<evidence type="ECO:0000256" key="6">
    <source>
        <dbReference type="SAM" id="Phobius"/>
    </source>
</evidence>
<feature type="region of interest" description="Disordered" evidence="5">
    <location>
        <begin position="207"/>
        <end position="234"/>
    </location>
</feature>
<feature type="chain" id="PRO_5040866202" description="Mid2 domain-containing protein" evidence="7">
    <location>
        <begin position="20"/>
        <end position="271"/>
    </location>
</feature>
<dbReference type="CDD" id="cd12087">
    <property type="entry name" value="TM_EGFR-like"/>
    <property type="match status" value="1"/>
</dbReference>
<dbReference type="Proteomes" id="UP001149079">
    <property type="component" value="Unassembled WGS sequence"/>
</dbReference>
<gene>
    <name evidence="8" type="ORF">N7515_000456</name>
</gene>
<dbReference type="PANTHER" id="PTHR15549">
    <property type="entry name" value="PAIRED IMMUNOGLOBULIN-LIKE TYPE 2 RECEPTOR"/>
    <property type="match status" value="1"/>
</dbReference>
<protein>
    <recommendedName>
        <fullName evidence="10">Mid2 domain-containing protein</fullName>
    </recommendedName>
</protein>
<dbReference type="EMBL" id="JAPQKL010000001">
    <property type="protein sequence ID" value="KAJ5145892.1"/>
    <property type="molecule type" value="Genomic_DNA"/>
</dbReference>
<comment type="subcellular location">
    <subcellularLocation>
        <location evidence="1">Membrane</location>
        <topology evidence="1">Single-pass membrane protein</topology>
    </subcellularLocation>
</comment>
<sequence>MVSPLLFLLYFTCLPSVSAWIFSWHNPDGKLLAVQNEGPQDCRKIDNPKGNVFDWSPIEGHWCIFLYTNSDCKEPSAGHTCKTYPWSDHASGQHILSFQVKKYTSGIEDSISDSPSTTDANTSSAPTATTPATTDASDAASSSSVTRVSSIPSASSVTSASASADEKHTISGGAIAGIVIGVLAAVAIAGIVVFLIWRRRRNSAYAAQSSTAAPSDTTSAMAELPSPAAEQSPIPTKPVFRELHGSAVATEIAGAERYELSGTEIYTEKKA</sequence>
<evidence type="ECO:0000313" key="9">
    <source>
        <dbReference type="Proteomes" id="UP001149079"/>
    </source>
</evidence>
<keyword evidence="2 6" id="KW-0812">Transmembrane</keyword>
<evidence type="ECO:0000256" key="7">
    <source>
        <dbReference type="SAM" id="SignalP"/>
    </source>
</evidence>
<dbReference type="InterPro" id="IPR051694">
    <property type="entry name" value="Immunoregulatory_rcpt-like"/>
</dbReference>
<reference evidence="8" key="2">
    <citation type="journal article" date="2023" name="IMA Fungus">
        <title>Comparative genomic study of the Penicillium genus elucidates a diverse pangenome and 15 lateral gene transfer events.</title>
        <authorList>
            <person name="Petersen C."/>
            <person name="Sorensen T."/>
            <person name="Nielsen M.R."/>
            <person name="Sondergaard T.E."/>
            <person name="Sorensen J.L."/>
            <person name="Fitzpatrick D.A."/>
            <person name="Frisvad J.C."/>
            <person name="Nielsen K.L."/>
        </authorList>
    </citation>
    <scope>NUCLEOTIDE SEQUENCE</scope>
    <source>
        <strain evidence="8">IBT 22155</strain>
    </source>
</reference>
<keyword evidence="3 6" id="KW-1133">Transmembrane helix</keyword>
<organism evidence="8 9">
    <name type="scientific">Penicillium bovifimosum</name>
    <dbReference type="NCBI Taxonomy" id="126998"/>
    <lineage>
        <taxon>Eukaryota</taxon>
        <taxon>Fungi</taxon>
        <taxon>Dikarya</taxon>
        <taxon>Ascomycota</taxon>
        <taxon>Pezizomycotina</taxon>
        <taxon>Eurotiomycetes</taxon>
        <taxon>Eurotiomycetidae</taxon>
        <taxon>Eurotiales</taxon>
        <taxon>Aspergillaceae</taxon>
        <taxon>Penicillium</taxon>
    </lineage>
</organism>
<evidence type="ECO:0000256" key="1">
    <source>
        <dbReference type="ARBA" id="ARBA00004167"/>
    </source>
</evidence>
<feature type="signal peptide" evidence="7">
    <location>
        <begin position="1"/>
        <end position="19"/>
    </location>
</feature>
<feature type="compositionally biased region" description="Low complexity" evidence="5">
    <location>
        <begin position="112"/>
        <end position="145"/>
    </location>
</feature>
<reference evidence="8" key="1">
    <citation type="submission" date="2022-11" db="EMBL/GenBank/DDBJ databases">
        <authorList>
            <person name="Petersen C."/>
        </authorList>
    </citation>
    <scope>NUCLEOTIDE SEQUENCE</scope>
    <source>
        <strain evidence="8">IBT 22155</strain>
    </source>
</reference>
<evidence type="ECO:0000256" key="4">
    <source>
        <dbReference type="ARBA" id="ARBA00023136"/>
    </source>
</evidence>
<feature type="transmembrane region" description="Helical" evidence="6">
    <location>
        <begin position="174"/>
        <end position="197"/>
    </location>
</feature>
<feature type="compositionally biased region" description="Low complexity" evidence="5">
    <location>
        <begin position="207"/>
        <end position="222"/>
    </location>
</feature>